<evidence type="ECO:0000313" key="2">
    <source>
        <dbReference type="Proteomes" id="UP001152531"/>
    </source>
</evidence>
<dbReference type="Proteomes" id="UP001152531">
    <property type="component" value="Unassembled WGS sequence"/>
</dbReference>
<gene>
    <name evidence="1" type="ORF">CLIB1444_19S00540</name>
</gene>
<comment type="caution">
    <text evidence="1">The sequence shown here is derived from an EMBL/GenBank/DDBJ whole genome shotgun (WGS) entry which is preliminary data.</text>
</comment>
<organism evidence="1 2">
    <name type="scientific">[Candida] jaroonii</name>
    <dbReference type="NCBI Taxonomy" id="467808"/>
    <lineage>
        <taxon>Eukaryota</taxon>
        <taxon>Fungi</taxon>
        <taxon>Dikarya</taxon>
        <taxon>Ascomycota</taxon>
        <taxon>Saccharomycotina</taxon>
        <taxon>Pichiomycetes</taxon>
        <taxon>Debaryomycetaceae</taxon>
        <taxon>Yamadazyma</taxon>
    </lineage>
</organism>
<evidence type="ECO:0000313" key="1">
    <source>
        <dbReference type="EMBL" id="CAH6723726.1"/>
    </source>
</evidence>
<accession>A0ACA9YGC6</accession>
<name>A0ACA9YGC6_9ASCO</name>
<proteinExistence type="predicted"/>
<protein>
    <submittedName>
        <fullName evidence="1">Uncharacterized protein</fullName>
    </submittedName>
</protein>
<keyword evidence="2" id="KW-1185">Reference proteome</keyword>
<reference evidence="1" key="1">
    <citation type="submission" date="2022-06" db="EMBL/GenBank/DDBJ databases">
        <authorList>
            <person name="Legras J.-L."/>
            <person name="Devillers H."/>
            <person name="Grondin C."/>
        </authorList>
    </citation>
    <scope>NUCLEOTIDE SEQUENCE</scope>
    <source>
        <strain evidence="1">CLIB 1444</strain>
    </source>
</reference>
<dbReference type="EMBL" id="CALSDN010000019">
    <property type="protein sequence ID" value="CAH6723726.1"/>
    <property type="molecule type" value="Genomic_DNA"/>
</dbReference>
<sequence>MSDKRNKACVRCRHQKIKCQSNPGAKACQKCIELNVECVFGLRRKDDFQWKKETDLRLQKIDDNIEQLFAILKGNNPNVPNLEQGESLFSFDFYIPANDEQKCLAFFQDSLSRYLPIFIFDYIPRISHHMKDTSPLLYLAVISVSSLYLTDFEQYFGLSIDNLQACVLKLSPNKIFDDQGIPFNFDKTLYDLLGCIITSAWLGNDLGAKCSLIASDLAGRLNPPILDKLNLSQQKRKAAFAFNLASYIIERRLQISYTSSEYVNIRNHMAKRRDYFLPHYLDAIFSSHSDSKVYKLRANVELCTMIMIFHDNLSTSSNNINDDKILEWSNKLNQWLAEWIGKLFTSLETSSAKPLLLTFHFTKMFLYIQALNANIPKSEMNEIIYKGENTAIDIIDMLIMDEDIRRLIKIGPVFYPTIFVTATALLLKIISISSKYGYKTNEKLLISKAEESHAILLRCITSPFLPSFVAIQSLKEGIDRAKINMDTVNLPHNLNAPDILELMNGFIPMTNTSPQDNGVADYSRLWAADVFDPDTFELNGFTTEMMKSISEPL</sequence>